<dbReference type="InterPro" id="IPR052982">
    <property type="entry name" value="SRP1/TIP1-like"/>
</dbReference>
<dbReference type="Pfam" id="PF10342">
    <property type="entry name" value="Kre9_KNH"/>
    <property type="match status" value="1"/>
</dbReference>
<dbReference type="Proteomes" id="UP001498771">
    <property type="component" value="Unassembled WGS sequence"/>
</dbReference>
<evidence type="ECO:0000256" key="2">
    <source>
        <dbReference type="SAM" id="MobiDB-lite"/>
    </source>
</evidence>
<proteinExistence type="predicted"/>
<gene>
    <name evidence="5" type="ORF">BZA70DRAFT_279790</name>
</gene>
<sequence length="251" mass="26339">MTIFLRLFLLLSALVVLVMAATVNPMSSPVSGDVLTAGQPFLVEWAVTNNDSVSLFLRKGDPMNLSSVLTIVTQLPNTGVVRWTPPSHLATDTSYTIQIRDDKTGEVNYSPQFTILASDETAPAPSPAAPMDEAPMEETPETSVPAPAPYDAGNGTFPTPTSDMDESEAEASPSATRAPKKGGKGSHPSPAPYSWQNMTSNGTIPLYANMTNGTATNGTLLDTASSASSYALGGMMLCSTLVVGYLATLLF</sequence>
<organism evidence="5 6">
    <name type="scientific">Myxozyma melibiosi</name>
    <dbReference type="NCBI Taxonomy" id="54550"/>
    <lineage>
        <taxon>Eukaryota</taxon>
        <taxon>Fungi</taxon>
        <taxon>Dikarya</taxon>
        <taxon>Ascomycota</taxon>
        <taxon>Saccharomycotina</taxon>
        <taxon>Lipomycetes</taxon>
        <taxon>Lipomycetales</taxon>
        <taxon>Lipomycetaceae</taxon>
        <taxon>Myxozyma</taxon>
    </lineage>
</organism>
<comment type="caution">
    <text evidence="5">The sequence shown here is derived from an EMBL/GenBank/DDBJ whole genome shotgun (WGS) entry which is preliminary data.</text>
</comment>
<feature type="chain" id="PRO_5045358661" evidence="3">
    <location>
        <begin position="21"/>
        <end position="251"/>
    </location>
</feature>
<name>A0ABR1F4G8_9ASCO</name>
<evidence type="ECO:0000313" key="6">
    <source>
        <dbReference type="Proteomes" id="UP001498771"/>
    </source>
</evidence>
<feature type="domain" description="Yeast cell wall synthesis Kre9/Knh1-like N-terminal" evidence="4">
    <location>
        <begin position="28"/>
        <end position="115"/>
    </location>
</feature>
<keyword evidence="6" id="KW-1185">Reference proteome</keyword>
<evidence type="ECO:0000256" key="3">
    <source>
        <dbReference type="SAM" id="SignalP"/>
    </source>
</evidence>
<evidence type="ECO:0000256" key="1">
    <source>
        <dbReference type="ARBA" id="ARBA00022729"/>
    </source>
</evidence>
<evidence type="ECO:0000313" key="5">
    <source>
        <dbReference type="EMBL" id="KAK7204695.1"/>
    </source>
</evidence>
<feature type="signal peptide" evidence="3">
    <location>
        <begin position="1"/>
        <end position="20"/>
    </location>
</feature>
<reference evidence="5 6" key="1">
    <citation type="submission" date="2024-03" db="EMBL/GenBank/DDBJ databases">
        <title>Genome-scale model development and genomic sequencing of the oleaginous clade Lipomyces.</title>
        <authorList>
            <consortium name="Lawrence Berkeley National Laboratory"/>
            <person name="Czajka J.J."/>
            <person name="Han Y."/>
            <person name="Kim J."/>
            <person name="Mondo S.J."/>
            <person name="Hofstad B.A."/>
            <person name="Robles A."/>
            <person name="Haridas S."/>
            <person name="Riley R."/>
            <person name="LaButti K."/>
            <person name="Pangilinan J."/>
            <person name="Andreopoulos W."/>
            <person name="Lipzen A."/>
            <person name="Yan J."/>
            <person name="Wang M."/>
            <person name="Ng V."/>
            <person name="Grigoriev I.V."/>
            <person name="Spatafora J.W."/>
            <person name="Magnuson J.K."/>
            <person name="Baker S.E."/>
            <person name="Pomraning K.R."/>
        </authorList>
    </citation>
    <scope>NUCLEOTIDE SEQUENCE [LARGE SCALE GENOMIC DNA]</scope>
    <source>
        <strain evidence="5 6">Phaff 52-87</strain>
    </source>
</reference>
<dbReference type="PANTHER" id="PTHR40633:SF1">
    <property type="entry name" value="GPI ANCHORED SERINE-THREONINE RICH PROTEIN (AFU_ORTHOLOGUE AFUA_1G03630)"/>
    <property type="match status" value="1"/>
</dbReference>
<dbReference type="GeneID" id="90038357"/>
<dbReference type="EMBL" id="JBBJBU010000007">
    <property type="protein sequence ID" value="KAK7204695.1"/>
    <property type="molecule type" value="Genomic_DNA"/>
</dbReference>
<feature type="region of interest" description="Disordered" evidence="2">
    <location>
        <begin position="115"/>
        <end position="197"/>
    </location>
</feature>
<protein>
    <submittedName>
        <fullName evidence="5">Ser-Thr-rich glycosyl-phosphatidyl-inositol-anchored membrane family-domain-containing protein</fullName>
    </submittedName>
</protein>
<dbReference type="InterPro" id="IPR018466">
    <property type="entry name" value="Kre9/Knh1-like_N"/>
</dbReference>
<evidence type="ECO:0000259" key="4">
    <source>
        <dbReference type="Pfam" id="PF10342"/>
    </source>
</evidence>
<accession>A0ABR1F4G8</accession>
<keyword evidence="1 3" id="KW-0732">Signal</keyword>
<dbReference type="RefSeq" id="XP_064767728.1">
    <property type="nucleotide sequence ID" value="XM_064912845.1"/>
</dbReference>
<dbReference type="PANTHER" id="PTHR40633">
    <property type="entry name" value="MATRIX PROTEIN, PUTATIVE (AFU_ORTHOLOGUE AFUA_8G05410)-RELATED"/>
    <property type="match status" value="1"/>
</dbReference>